<keyword evidence="5" id="KW-1185">Reference proteome</keyword>
<keyword evidence="4" id="KW-0378">Hydrolase</keyword>
<evidence type="ECO:0000256" key="2">
    <source>
        <dbReference type="SAM" id="SignalP"/>
    </source>
</evidence>
<dbReference type="OrthoDB" id="5959761at2759"/>
<dbReference type="AlphaFoldDB" id="A0A6A6V2Y5"/>
<evidence type="ECO:0000313" key="4">
    <source>
        <dbReference type="EMBL" id="KAF2744104.1"/>
    </source>
</evidence>
<evidence type="ECO:0000313" key="5">
    <source>
        <dbReference type="Proteomes" id="UP000799440"/>
    </source>
</evidence>
<evidence type="ECO:0000259" key="3">
    <source>
        <dbReference type="Pfam" id="PF11790"/>
    </source>
</evidence>
<dbReference type="SUPFAM" id="SSF51445">
    <property type="entry name" value="(Trans)glycosidases"/>
    <property type="match status" value="1"/>
</dbReference>
<dbReference type="Pfam" id="PF11790">
    <property type="entry name" value="Glyco_hydro_cc"/>
    <property type="match status" value="1"/>
</dbReference>
<dbReference type="Gene3D" id="3.20.20.80">
    <property type="entry name" value="Glycosidases"/>
    <property type="match status" value="1"/>
</dbReference>
<dbReference type="Proteomes" id="UP000799440">
    <property type="component" value="Unassembled WGS sequence"/>
</dbReference>
<feature type="region of interest" description="Disordered" evidence="1">
    <location>
        <begin position="104"/>
        <end position="124"/>
    </location>
</feature>
<protein>
    <submittedName>
        <fullName evidence="4">Glycoside hydrolase family 128 protein</fullName>
    </submittedName>
</protein>
<feature type="domain" description="Asl1-like glycosyl hydrolase catalytic" evidence="3">
    <location>
        <begin position="32"/>
        <end position="287"/>
    </location>
</feature>
<evidence type="ECO:0000256" key="1">
    <source>
        <dbReference type="SAM" id="MobiDB-lite"/>
    </source>
</evidence>
<dbReference type="PANTHER" id="PTHR34154">
    <property type="entry name" value="ALKALI-SENSITIVE LINKAGE PROTEIN 1"/>
    <property type="match status" value="1"/>
</dbReference>
<dbReference type="EMBL" id="MU006591">
    <property type="protein sequence ID" value="KAF2744104.1"/>
    <property type="molecule type" value="Genomic_DNA"/>
</dbReference>
<sequence>MPQQSHFSTTKFLLALLPLLNQAACQKNPKRGLAFAHNPHSSDTSLISSPNSTLTWYYNWSPYPNSDRFNSDTLEFIPLIHGLDGASDPRTSRVISRLPSSSEHLLSFNEPDGSNESGGSSISPEDAAQAYIEHIVPYRNSERAWKISHPSTTGSGMGLEWLRAFNASCYDIDPENGCPTDFIAAHFYGGFEGLASWLGTLEEFYNKDRSEEQKLKIWVTEMALPQAGVEETVAMLNQSLAYLDELEYVERYAWFGSFRTDDANEWTGDAVAMFDDDGGLTEVGAVYMGGESSGFAVGQKGQGSGVGLVEPMRWLMVLAVSAVLLSVW</sequence>
<accession>A0A6A6V2Y5</accession>
<organism evidence="4 5">
    <name type="scientific">Sporormia fimetaria CBS 119925</name>
    <dbReference type="NCBI Taxonomy" id="1340428"/>
    <lineage>
        <taxon>Eukaryota</taxon>
        <taxon>Fungi</taxon>
        <taxon>Dikarya</taxon>
        <taxon>Ascomycota</taxon>
        <taxon>Pezizomycotina</taxon>
        <taxon>Dothideomycetes</taxon>
        <taxon>Pleosporomycetidae</taxon>
        <taxon>Pleosporales</taxon>
        <taxon>Sporormiaceae</taxon>
        <taxon>Sporormia</taxon>
    </lineage>
</organism>
<dbReference type="GO" id="GO:0009277">
    <property type="term" value="C:fungal-type cell wall"/>
    <property type="evidence" value="ECO:0007669"/>
    <property type="project" value="TreeGrafter"/>
</dbReference>
<feature type="signal peptide" evidence="2">
    <location>
        <begin position="1"/>
        <end position="25"/>
    </location>
</feature>
<dbReference type="PANTHER" id="PTHR34154:SF3">
    <property type="entry name" value="ALKALI-SENSITIVE LINKAGE PROTEIN 1"/>
    <property type="match status" value="1"/>
</dbReference>
<dbReference type="GO" id="GO:0016787">
    <property type="term" value="F:hydrolase activity"/>
    <property type="evidence" value="ECO:0007669"/>
    <property type="project" value="UniProtKB-KW"/>
</dbReference>
<dbReference type="InterPro" id="IPR017853">
    <property type="entry name" value="GH"/>
</dbReference>
<proteinExistence type="predicted"/>
<gene>
    <name evidence="4" type="ORF">M011DRAFT_470766</name>
</gene>
<name>A0A6A6V2Y5_9PLEO</name>
<feature type="compositionally biased region" description="Polar residues" evidence="1">
    <location>
        <begin position="112"/>
        <end position="123"/>
    </location>
</feature>
<dbReference type="GO" id="GO:0071966">
    <property type="term" value="P:fungal-type cell wall polysaccharide metabolic process"/>
    <property type="evidence" value="ECO:0007669"/>
    <property type="project" value="TreeGrafter"/>
</dbReference>
<feature type="chain" id="PRO_5025575923" evidence="2">
    <location>
        <begin position="26"/>
        <end position="328"/>
    </location>
</feature>
<reference evidence="4" key="1">
    <citation type="journal article" date="2020" name="Stud. Mycol.">
        <title>101 Dothideomycetes genomes: a test case for predicting lifestyles and emergence of pathogens.</title>
        <authorList>
            <person name="Haridas S."/>
            <person name="Albert R."/>
            <person name="Binder M."/>
            <person name="Bloem J."/>
            <person name="Labutti K."/>
            <person name="Salamov A."/>
            <person name="Andreopoulos B."/>
            <person name="Baker S."/>
            <person name="Barry K."/>
            <person name="Bills G."/>
            <person name="Bluhm B."/>
            <person name="Cannon C."/>
            <person name="Castanera R."/>
            <person name="Culley D."/>
            <person name="Daum C."/>
            <person name="Ezra D."/>
            <person name="Gonzalez J."/>
            <person name="Henrissat B."/>
            <person name="Kuo A."/>
            <person name="Liang C."/>
            <person name="Lipzen A."/>
            <person name="Lutzoni F."/>
            <person name="Magnuson J."/>
            <person name="Mondo S."/>
            <person name="Nolan M."/>
            <person name="Ohm R."/>
            <person name="Pangilinan J."/>
            <person name="Park H.-J."/>
            <person name="Ramirez L."/>
            <person name="Alfaro M."/>
            <person name="Sun H."/>
            <person name="Tritt A."/>
            <person name="Yoshinaga Y."/>
            <person name="Zwiers L.-H."/>
            <person name="Turgeon B."/>
            <person name="Goodwin S."/>
            <person name="Spatafora J."/>
            <person name="Crous P."/>
            <person name="Grigoriev I."/>
        </authorList>
    </citation>
    <scope>NUCLEOTIDE SEQUENCE</scope>
    <source>
        <strain evidence="4">CBS 119925</strain>
    </source>
</reference>
<keyword evidence="2" id="KW-0732">Signal</keyword>
<dbReference type="InterPro" id="IPR053183">
    <property type="entry name" value="ASL1"/>
</dbReference>
<dbReference type="InterPro" id="IPR024655">
    <property type="entry name" value="Asl1_glyco_hydro_catalytic"/>
</dbReference>